<proteinExistence type="predicted"/>
<reference evidence="3 4" key="1">
    <citation type="submission" date="2024-03" db="EMBL/GenBank/DDBJ databases">
        <authorList>
            <person name="Gkanogiannis A."/>
            <person name="Becerra Lopez-Lavalle L."/>
        </authorList>
    </citation>
    <scope>NUCLEOTIDE SEQUENCE [LARGE SCALE GENOMIC DNA]</scope>
</reference>
<evidence type="ECO:0000256" key="1">
    <source>
        <dbReference type="ARBA" id="ARBA00022729"/>
    </source>
</evidence>
<accession>A0ABP0XQA4</accession>
<keyword evidence="1 2" id="KW-0732">Signal</keyword>
<evidence type="ECO:0008006" key="5">
    <source>
        <dbReference type="Google" id="ProtNLM"/>
    </source>
</evidence>
<evidence type="ECO:0000313" key="4">
    <source>
        <dbReference type="Proteomes" id="UP001642487"/>
    </source>
</evidence>
<sequence length="204" mass="22209">MASLHAFFLSLLVIIGSASSDNNGGGSNYDLMTPKLGKEERLLSTMIGIEGIILYKFGSTIAPLQGGLARITCEAVDEYGYEAASYTFLSDSSDANGYFLATLSPSEVEDKRELKECKVFLEVSPLENCQFPSDLNNGVSGALLHSYKLLVHNKMKLFSVGPFLFTCQKKDVTKATDRVFLHSVTKISTIFANSVNLRIGSQTV</sequence>
<dbReference type="PANTHER" id="PTHR33470">
    <property type="entry name" value="OS01G0164075 PROTEIN"/>
    <property type="match status" value="1"/>
</dbReference>
<dbReference type="Pfam" id="PF01190">
    <property type="entry name" value="Pollen_Ole_e_1"/>
    <property type="match status" value="1"/>
</dbReference>
<dbReference type="Proteomes" id="UP001642487">
    <property type="component" value="Chromosome 1"/>
</dbReference>
<dbReference type="PANTHER" id="PTHR33470:SF40">
    <property type="entry name" value="PROTEIN SEED AND ROOT HAIR PROTECTIVE PROTEIN"/>
    <property type="match status" value="1"/>
</dbReference>
<evidence type="ECO:0000313" key="3">
    <source>
        <dbReference type="EMBL" id="CAK9310119.1"/>
    </source>
</evidence>
<name>A0ABP0XQA4_9ROSI</name>
<gene>
    <name evidence="3" type="ORF">CITCOLO1_LOCUS1729</name>
</gene>
<protein>
    <recommendedName>
        <fullName evidence="5">Proline-rich protein 3-like</fullName>
    </recommendedName>
</protein>
<dbReference type="EMBL" id="OZ021735">
    <property type="protein sequence ID" value="CAK9310119.1"/>
    <property type="molecule type" value="Genomic_DNA"/>
</dbReference>
<evidence type="ECO:0000256" key="2">
    <source>
        <dbReference type="SAM" id="SignalP"/>
    </source>
</evidence>
<organism evidence="3 4">
    <name type="scientific">Citrullus colocynthis</name>
    <name type="common">colocynth</name>
    <dbReference type="NCBI Taxonomy" id="252529"/>
    <lineage>
        <taxon>Eukaryota</taxon>
        <taxon>Viridiplantae</taxon>
        <taxon>Streptophyta</taxon>
        <taxon>Embryophyta</taxon>
        <taxon>Tracheophyta</taxon>
        <taxon>Spermatophyta</taxon>
        <taxon>Magnoliopsida</taxon>
        <taxon>eudicotyledons</taxon>
        <taxon>Gunneridae</taxon>
        <taxon>Pentapetalae</taxon>
        <taxon>rosids</taxon>
        <taxon>fabids</taxon>
        <taxon>Cucurbitales</taxon>
        <taxon>Cucurbitaceae</taxon>
        <taxon>Benincaseae</taxon>
        <taxon>Citrullus</taxon>
    </lineage>
</organism>
<keyword evidence="4" id="KW-1185">Reference proteome</keyword>
<feature type="chain" id="PRO_5046610037" description="Proline-rich protein 3-like" evidence="2">
    <location>
        <begin position="21"/>
        <end position="204"/>
    </location>
</feature>
<feature type="signal peptide" evidence="2">
    <location>
        <begin position="1"/>
        <end position="20"/>
    </location>
</feature>